<accession>A0A6A7B2P2</accession>
<name>A0A6A7B2P2_9PLEO</name>
<keyword evidence="4 7" id="KW-0645">Protease</keyword>
<feature type="domain" description="Peptidase A1" evidence="6">
    <location>
        <begin position="85"/>
        <end position="442"/>
    </location>
</feature>
<keyword evidence="2 4" id="KW-0064">Aspartyl protease</keyword>
<reference evidence="7" key="1">
    <citation type="submission" date="2020-01" db="EMBL/GenBank/DDBJ databases">
        <authorList>
            <consortium name="DOE Joint Genome Institute"/>
            <person name="Haridas S."/>
            <person name="Albert R."/>
            <person name="Binder M."/>
            <person name="Bloem J."/>
            <person name="Labutti K."/>
            <person name="Salamov A."/>
            <person name="Andreopoulos B."/>
            <person name="Baker S.E."/>
            <person name="Barry K."/>
            <person name="Bills G."/>
            <person name="Bluhm B.H."/>
            <person name="Cannon C."/>
            <person name="Castanera R."/>
            <person name="Culley D.E."/>
            <person name="Daum C."/>
            <person name="Ezra D."/>
            <person name="Gonzalez J.B."/>
            <person name="Henrissat B."/>
            <person name="Kuo A."/>
            <person name="Liang C."/>
            <person name="Lipzen A."/>
            <person name="Lutzoni F."/>
            <person name="Magnuson J."/>
            <person name="Mondo S."/>
            <person name="Nolan M."/>
            <person name="Ohm R."/>
            <person name="Pangilinan J."/>
            <person name="Park H.-J."/>
            <person name="Ramirez L."/>
            <person name="Alfaro M."/>
            <person name="Sun H."/>
            <person name="Tritt A."/>
            <person name="Yoshinaga Y."/>
            <person name="Zwiers L.-H."/>
            <person name="Turgeon B.G."/>
            <person name="Goodwin S.B."/>
            <person name="Spatafora J.W."/>
            <person name="Crous P.W."/>
            <person name="Grigoriev I.V."/>
        </authorList>
    </citation>
    <scope>NUCLEOTIDE SEQUENCE</scope>
    <source>
        <strain evidence="7">IPT5</strain>
    </source>
</reference>
<sequence>MRFPILTVYAFLSSSCHAFVNDRRAAAEMPATPNVMALQALPYAPHLIPPSSKHLLHRRHEANAHSKRQLGDVQETLLTLGGRVYMTSVTLAGQPFTLVIDTGSSDTWVAATSFSCLNSNNQLPAVPTTCGFNASYDPTTSRTWTSIPNFGFSVNYTGGEFLRGELGVEELGVGGVGAGGAPVLIVNQTIGVVEEGHWVGDGRSSGLMGLAYPALVSGASELHYNSSMFTLTAADTISSVFSLALSRPSLENPYGGGYLAIGGIPPVSYDLDYITTPTLPATATLYAWYSLSITGYNITLPRTASRRQKRPFRPDPLTSSSAYIIDSGSSLIYAPDAIADHIAASFVPPATFNRQVGMWIVKCNADAPRVGIIIEGRTFWVSEDDLMNRGVGAVGGEGMGAKTGQCVLGVQRAGEGSLVLGDVWLKNVLVVFDLKGARTRVAGREVY</sequence>
<dbReference type="PROSITE" id="PS51767">
    <property type="entry name" value="PEPTIDASE_A1"/>
    <property type="match status" value="1"/>
</dbReference>
<dbReference type="CDD" id="cd05471">
    <property type="entry name" value="pepsin_like"/>
    <property type="match status" value="1"/>
</dbReference>
<evidence type="ECO:0000256" key="5">
    <source>
        <dbReference type="SAM" id="SignalP"/>
    </source>
</evidence>
<feature type="active site" evidence="3">
    <location>
        <position position="326"/>
    </location>
</feature>
<dbReference type="InterPro" id="IPR021109">
    <property type="entry name" value="Peptidase_aspartic_dom_sf"/>
</dbReference>
<keyword evidence="8" id="KW-1185">Reference proteome</keyword>
<dbReference type="OrthoDB" id="15189at2759"/>
<protein>
    <submittedName>
        <fullName evidence="7">Acid protease</fullName>
    </submittedName>
</protein>
<dbReference type="Pfam" id="PF00026">
    <property type="entry name" value="Asp"/>
    <property type="match status" value="1"/>
</dbReference>
<dbReference type="GO" id="GO:0000324">
    <property type="term" value="C:fungal-type vacuole"/>
    <property type="evidence" value="ECO:0007669"/>
    <property type="project" value="TreeGrafter"/>
</dbReference>
<dbReference type="PROSITE" id="PS51257">
    <property type="entry name" value="PROKAR_LIPOPROTEIN"/>
    <property type="match status" value="1"/>
</dbReference>
<evidence type="ECO:0000256" key="1">
    <source>
        <dbReference type="ARBA" id="ARBA00007447"/>
    </source>
</evidence>
<dbReference type="PRINTS" id="PR00792">
    <property type="entry name" value="PEPSIN"/>
</dbReference>
<feature type="active site" evidence="3">
    <location>
        <position position="101"/>
    </location>
</feature>
<gene>
    <name evidence="7" type="ORF">T440DRAFT_454075</name>
</gene>
<keyword evidence="4" id="KW-0378">Hydrolase</keyword>
<dbReference type="GO" id="GO:0006508">
    <property type="term" value="P:proteolysis"/>
    <property type="evidence" value="ECO:0007669"/>
    <property type="project" value="UniProtKB-KW"/>
</dbReference>
<dbReference type="Proteomes" id="UP000799423">
    <property type="component" value="Unassembled WGS sequence"/>
</dbReference>
<dbReference type="InterPro" id="IPR001461">
    <property type="entry name" value="Aspartic_peptidase_A1"/>
</dbReference>
<dbReference type="InterPro" id="IPR034164">
    <property type="entry name" value="Pepsin-like_dom"/>
</dbReference>
<dbReference type="PANTHER" id="PTHR47966:SF47">
    <property type="entry name" value="ENDOPEPTIDASE, PUTATIVE (AFU_ORTHOLOGUE AFUA_3G01220)-RELATED"/>
    <property type="match status" value="1"/>
</dbReference>
<evidence type="ECO:0000259" key="6">
    <source>
        <dbReference type="PROSITE" id="PS51767"/>
    </source>
</evidence>
<dbReference type="EMBL" id="MU006316">
    <property type="protein sequence ID" value="KAF2848685.1"/>
    <property type="molecule type" value="Genomic_DNA"/>
</dbReference>
<dbReference type="Gene3D" id="2.40.70.10">
    <property type="entry name" value="Acid Proteases"/>
    <property type="match status" value="2"/>
</dbReference>
<dbReference type="SUPFAM" id="SSF50630">
    <property type="entry name" value="Acid proteases"/>
    <property type="match status" value="1"/>
</dbReference>
<comment type="similarity">
    <text evidence="1 4">Belongs to the peptidase A1 family.</text>
</comment>
<dbReference type="InterPro" id="IPR001969">
    <property type="entry name" value="Aspartic_peptidase_AS"/>
</dbReference>
<dbReference type="GO" id="GO:0004190">
    <property type="term" value="F:aspartic-type endopeptidase activity"/>
    <property type="evidence" value="ECO:0007669"/>
    <property type="project" value="UniProtKB-KW"/>
</dbReference>
<feature type="signal peptide" evidence="5">
    <location>
        <begin position="1"/>
        <end position="18"/>
    </location>
</feature>
<evidence type="ECO:0000256" key="3">
    <source>
        <dbReference type="PIRSR" id="PIRSR601461-1"/>
    </source>
</evidence>
<dbReference type="PANTHER" id="PTHR47966">
    <property type="entry name" value="BETA-SITE APP-CLEAVING ENZYME, ISOFORM A-RELATED"/>
    <property type="match status" value="1"/>
</dbReference>
<dbReference type="AlphaFoldDB" id="A0A6A7B2P2"/>
<evidence type="ECO:0000256" key="4">
    <source>
        <dbReference type="RuleBase" id="RU000454"/>
    </source>
</evidence>
<evidence type="ECO:0000313" key="7">
    <source>
        <dbReference type="EMBL" id="KAF2848685.1"/>
    </source>
</evidence>
<evidence type="ECO:0000313" key="8">
    <source>
        <dbReference type="Proteomes" id="UP000799423"/>
    </source>
</evidence>
<dbReference type="InterPro" id="IPR033121">
    <property type="entry name" value="PEPTIDASE_A1"/>
</dbReference>
<keyword evidence="5" id="KW-0732">Signal</keyword>
<proteinExistence type="inferred from homology"/>
<evidence type="ECO:0000256" key="2">
    <source>
        <dbReference type="ARBA" id="ARBA00022750"/>
    </source>
</evidence>
<dbReference type="PROSITE" id="PS00141">
    <property type="entry name" value="ASP_PROTEASE"/>
    <property type="match status" value="1"/>
</dbReference>
<organism evidence="7 8">
    <name type="scientific">Plenodomus tracheiphilus IPT5</name>
    <dbReference type="NCBI Taxonomy" id="1408161"/>
    <lineage>
        <taxon>Eukaryota</taxon>
        <taxon>Fungi</taxon>
        <taxon>Dikarya</taxon>
        <taxon>Ascomycota</taxon>
        <taxon>Pezizomycotina</taxon>
        <taxon>Dothideomycetes</taxon>
        <taxon>Pleosporomycetidae</taxon>
        <taxon>Pleosporales</taxon>
        <taxon>Pleosporineae</taxon>
        <taxon>Leptosphaeriaceae</taxon>
        <taxon>Plenodomus</taxon>
    </lineage>
</organism>
<feature type="chain" id="PRO_5025416293" evidence="5">
    <location>
        <begin position="19"/>
        <end position="447"/>
    </location>
</feature>